<dbReference type="SUPFAM" id="SSF55874">
    <property type="entry name" value="ATPase domain of HSP90 chaperone/DNA topoisomerase II/histidine kinase"/>
    <property type="match status" value="1"/>
</dbReference>
<evidence type="ECO:0000256" key="8">
    <source>
        <dbReference type="SAM" id="Phobius"/>
    </source>
</evidence>
<organism evidence="10 11">
    <name type="scientific">Natrinema versiforme JCM 10478</name>
    <dbReference type="NCBI Taxonomy" id="1227496"/>
    <lineage>
        <taxon>Archaea</taxon>
        <taxon>Methanobacteriati</taxon>
        <taxon>Methanobacteriota</taxon>
        <taxon>Stenosarchaea group</taxon>
        <taxon>Halobacteria</taxon>
        <taxon>Halobacteriales</taxon>
        <taxon>Natrialbaceae</taxon>
        <taxon>Natrinema</taxon>
    </lineage>
</organism>
<accession>L9XR05</accession>
<dbReference type="InterPro" id="IPR031623">
    <property type="entry name" value="HisKA_4TM"/>
</dbReference>
<evidence type="ECO:0000256" key="3">
    <source>
        <dbReference type="ARBA" id="ARBA00022679"/>
    </source>
</evidence>
<dbReference type="CDD" id="cd00075">
    <property type="entry name" value="HATPase"/>
    <property type="match status" value="1"/>
</dbReference>
<evidence type="ECO:0000313" key="10">
    <source>
        <dbReference type="EMBL" id="ELY63013.1"/>
    </source>
</evidence>
<reference evidence="10 11" key="1">
    <citation type="journal article" date="2014" name="PLoS Genet.">
        <title>Phylogenetically driven sequencing of extremely halophilic archaea reveals strategies for static and dynamic osmo-response.</title>
        <authorList>
            <person name="Becker E.A."/>
            <person name="Seitzer P.M."/>
            <person name="Tritt A."/>
            <person name="Larsen D."/>
            <person name="Krusor M."/>
            <person name="Yao A.I."/>
            <person name="Wu D."/>
            <person name="Madern D."/>
            <person name="Eisen J.A."/>
            <person name="Darling A.E."/>
            <person name="Facciotti M.T."/>
        </authorList>
    </citation>
    <scope>NUCLEOTIDE SEQUENCE [LARGE SCALE GENOMIC DNA]</scope>
    <source>
        <strain evidence="10 11">JCM 10478</strain>
    </source>
</reference>
<name>L9XR05_9EURY</name>
<dbReference type="InterPro" id="IPR036890">
    <property type="entry name" value="HATPase_C_sf"/>
</dbReference>
<dbReference type="InterPro" id="IPR003594">
    <property type="entry name" value="HATPase_dom"/>
</dbReference>
<gene>
    <name evidence="10" type="ORF">C489_20916</name>
</gene>
<evidence type="ECO:0000256" key="6">
    <source>
        <dbReference type="ARBA" id="ARBA00022840"/>
    </source>
</evidence>
<feature type="region of interest" description="Disordered" evidence="7">
    <location>
        <begin position="280"/>
        <end position="301"/>
    </location>
</feature>
<dbReference type="EMBL" id="AOID01000064">
    <property type="protein sequence ID" value="ELY63013.1"/>
    <property type="molecule type" value="Genomic_DNA"/>
</dbReference>
<comment type="caution">
    <text evidence="10">The sequence shown here is derived from an EMBL/GenBank/DDBJ whole genome shotgun (WGS) entry which is preliminary data.</text>
</comment>
<proteinExistence type="predicted"/>
<dbReference type="GO" id="GO:0000155">
    <property type="term" value="F:phosphorelay sensor kinase activity"/>
    <property type="evidence" value="ECO:0007669"/>
    <property type="project" value="InterPro"/>
</dbReference>
<dbReference type="InterPro" id="IPR005467">
    <property type="entry name" value="His_kinase_dom"/>
</dbReference>
<keyword evidence="6" id="KW-0067">ATP-binding</keyword>
<dbReference type="Pfam" id="PF02518">
    <property type="entry name" value="HATPase_c"/>
    <property type="match status" value="1"/>
</dbReference>
<evidence type="ECO:0000259" key="9">
    <source>
        <dbReference type="PROSITE" id="PS50109"/>
    </source>
</evidence>
<evidence type="ECO:0000256" key="7">
    <source>
        <dbReference type="SAM" id="MobiDB-lite"/>
    </source>
</evidence>
<dbReference type="PRINTS" id="PR00344">
    <property type="entry name" value="BCTRLSENSOR"/>
</dbReference>
<feature type="transmembrane region" description="Helical" evidence="8">
    <location>
        <begin position="57"/>
        <end position="78"/>
    </location>
</feature>
<evidence type="ECO:0000256" key="4">
    <source>
        <dbReference type="ARBA" id="ARBA00022741"/>
    </source>
</evidence>
<comment type="catalytic activity">
    <reaction evidence="1">
        <text>ATP + protein L-histidine = ADP + protein N-phospho-L-histidine.</text>
        <dbReference type="EC" id="2.7.13.3"/>
    </reaction>
</comment>
<feature type="transmembrane region" description="Helical" evidence="8">
    <location>
        <begin position="90"/>
        <end position="110"/>
    </location>
</feature>
<dbReference type="GO" id="GO:0005524">
    <property type="term" value="F:ATP binding"/>
    <property type="evidence" value="ECO:0007669"/>
    <property type="project" value="UniProtKB-KW"/>
</dbReference>
<dbReference type="PROSITE" id="PS50109">
    <property type="entry name" value="HIS_KIN"/>
    <property type="match status" value="1"/>
</dbReference>
<protein>
    <recommendedName>
        <fullName evidence="2">histidine kinase</fullName>
        <ecNumber evidence="2">2.7.13.3</ecNumber>
    </recommendedName>
</protein>
<dbReference type="InterPro" id="IPR050980">
    <property type="entry name" value="2C_sensor_his_kinase"/>
</dbReference>
<dbReference type="InterPro" id="IPR036097">
    <property type="entry name" value="HisK_dim/P_sf"/>
</dbReference>
<dbReference type="AlphaFoldDB" id="L9XR05"/>
<dbReference type="Pfam" id="PF16926">
    <property type="entry name" value="HisKA_4TM"/>
    <property type="match status" value="1"/>
</dbReference>
<dbReference type="OrthoDB" id="3369at2157"/>
<feature type="domain" description="Histidine kinase" evidence="9">
    <location>
        <begin position="134"/>
        <end position="338"/>
    </location>
</feature>
<dbReference type="STRING" id="1227496.C489_20916"/>
<dbReference type="SMART" id="SM00387">
    <property type="entry name" value="HATPase_c"/>
    <property type="match status" value="1"/>
</dbReference>
<keyword evidence="11" id="KW-1185">Reference proteome</keyword>
<sequence>MLFLIAVVHHATEFYALNELVGPLVAVLLDGLPALGLVYAGYWLAGTDLPPEGRWRVFIWCLVGASLFVAVMGLSLLVRAFEGRVIGEALFPLLIAAEAGGIAGVIAGYYTGRARVETRRAQTMSNTLGFVNSLIRHDLRNDLSVIQGHADLIETSTGSGDTETEFDSPSIIAEKTDEALTRIDTTGTVANTLTGDADIERVDLVAITAEMATRIKNTYDLPVTIDTPDRAPVTANAGLRSVVDNLLENAVEHNDTDDPRIHVAVEMNTETVRLIVADNGPGIPDEQKEQILDSQSGKESSGGLSLVQILVEEYGGKVLIENNDPRGSIFTVELSRSDTEQQ</sequence>
<feature type="compositionally biased region" description="Polar residues" evidence="7">
    <location>
        <begin position="292"/>
        <end position="301"/>
    </location>
</feature>
<keyword evidence="3" id="KW-0808">Transferase</keyword>
<keyword evidence="8" id="KW-1133">Transmembrane helix</keyword>
<dbReference type="PANTHER" id="PTHR44936">
    <property type="entry name" value="SENSOR PROTEIN CREC"/>
    <property type="match status" value="1"/>
</dbReference>
<evidence type="ECO:0000256" key="1">
    <source>
        <dbReference type="ARBA" id="ARBA00000085"/>
    </source>
</evidence>
<dbReference type="SUPFAM" id="SSF47384">
    <property type="entry name" value="Homodimeric domain of signal transducing histidine kinase"/>
    <property type="match status" value="1"/>
</dbReference>
<evidence type="ECO:0000256" key="2">
    <source>
        <dbReference type="ARBA" id="ARBA00012438"/>
    </source>
</evidence>
<evidence type="ECO:0000256" key="5">
    <source>
        <dbReference type="ARBA" id="ARBA00022777"/>
    </source>
</evidence>
<dbReference type="Proteomes" id="UP000011632">
    <property type="component" value="Unassembled WGS sequence"/>
</dbReference>
<dbReference type="Gene3D" id="3.30.565.10">
    <property type="entry name" value="Histidine kinase-like ATPase, C-terminal domain"/>
    <property type="match status" value="1"/>
</dbReference>
<dbReference type="EC" id="2.7.13.3" evidence="2"/>
<keyword evidence="8" id="KW-0812">Transmembrane</keyword>
<feature type="transmembrane region" description="Helical" evidence="8">
    <location>
        <begin position="20"/>
        <end position="45"/>
    </location>
</feature>
<keyword evidence="5 10" id="KW-0418">Kinase</keyword>
<dbReference type="InterPro" id="IPR004358">
    <property type="entry name" value="Sig_transdc_His_kin-like_C"/>
</dbReference>
<keyword evidence="4" id="KW-0547">Nucleotide-binding</keyword>
<keyword evidence="8" id="KW-0472">Membrane</keyword>
<evidence type="ECO:0000313" key="11">
    <source>
        <dbReference type="Proteomes" id="UP000011632"/>
    </source>
</evidence>
<dbReference type="PANTHER" id="PTHR44936:SF10">
    <property type="entry name" value="SENSOR PROTEIN RSTB"/>
    <property type="match status" value="1"/>
</dbReference>